<evidence type="ECO:0000256" key="5">
    <source>
        <dbReference type="ARBA" id="ARBA00023136"/>
    </source>
</evidence>
<dbReference type="CDD" id="cd17324">
    <property type="entry name" value="MFS_NepI_like"/>
    <property type="match status" value="1"/>
</dbReference>
<evidence type="ECO:0000256" key="4">
    <source>
        <dbReference type="ARBA" id="ARBA00022989"/>
    </source>
</evidence>
<evidence type="ECO:0000259" key="7">
    <source>
        <dbReference type="PROSITE" id="PS50850"/>
    </source>
</evidence>
<dbReference type="AlphaFoldDB" id="A0A2T4N5P0"/>
<feature type="transmembrane region" description="Helical" evidence="6">
    <location>
        <begin position="315"/>
        <end position="337"/>
    </location>
</feature>
<dbReference type="PROSITE" id="PS50850">
    <property type="entry name" value="MFS"/>
    <property type="match status" value="1"/>
</dbReference>
<organism evidence="8 9">
    <name type="scientific">Aeromonas veronii</name>
    <dbReference type="NCBI Taxonomy" id="654"/>
    <lineage>
        <taxon>Bacteria</taxon>
        <taxon>Pseudomonadati</taxon>
        <taxon>Pseudomonadota</taxon>
        <taxon>Gammaproteobacteria</taxon>
        <taxon>Aeromonadales</taxon>
        <taxon>Aeromonadaceae</taxon>
        <taxon>Aeromonas</taxon>
    </lineage>
</organism>
<evidence type="ECO:0000256" key="1">
    <source>
        <dbReference type="ARBA" id="ARBA00004651"/>
    </source>
</evidence>
<dbReference type="GO" id="GO:0005886">
    <property type="term" value="C:plasma membrane"/>
    <property type="evidence" value="ECO:0007669"/>
    <property type="project" value="UniProtKB-SubCell"/>
</dbReference>
<feature type="domain" description="Major facilitator superfamily (MFS) profile" evidence="7">
    <location>
        <begin position="28"/>
        <end position="410"/>
    </location>
</feature>
<sequence>MRVNTMMLYKNNVGKKTHNNSSVMDFNVVWLAALIQLVSALDFMMIMPLGPDLSRALNISPTYIGYLGGGYALAAALSSLLCARYLDRFDRKHVALITLLGISLSTWACALAWNMESLFFTRLLAGMFAGPATSIALAIVVDATPVDQRGRAMAIVMGAFSLSAIAGVPLGLELAMLKGWSAPFYVLGGFGLCVCVVVYARLPGMTAHLGLNQKAFSSIEMLKRPVVLNAFMAIGLAIFSTFLIVPNIAAYFQFNLDVPRGDMSHYYVMGGIFSLFSMQLGGLFIDRFGAMKVTILMGALTIAVVWDGFLHEPWLPTIVIFTLFMVVTSTRTITVAAVNSQVAAPWERAGFMSLQNVFQHIFSGSAAIVSSMILTNVDGHLGNITLLAWLTIVLTIIQPLFLYRLLKLLRLGTPNRMFEKRDR</sequence>
<feature type="transmembrane region" description="Helical" evidence="6">
    <location>
        <begin position="226"/>
        <end position="254"/>
    </location>
</feature>
<dbReference type="EMBL" id="PZKL01000015">
    <property type="protein sequence ID" value="PTH82123.1"/>
    <property type="molecule type" value="Genomic_DNA"/>
</dbReference>
<feature type="transmembrane region" description="Helical" evidence="6">
    <location>
        <begin position="292"/>
        <end position="309"/>
    </location>
</feature>
<gene>
    <name evidence="8" type="ORF">DAA48_06070</name>
</gene>
<feature type="transmembrane region" description="Helical" evidence="6">
    <location>
        <begin position="386"/>
        <end position="406"/>
    </location>
</feature>
<dbReference type="PANTHER" id="PTHR43124">
    <property type="entry name" value="PURINE EFFLUX PUMP PBUE"/>
    <property type="match status" value="1"/>
</dbReference>
<protein>
    <submittedName>
        <fullName evidence="8">MFS transporter</fullName>
    </submittedName>
</protein>
<proteinExistence type="predicted"/>
<dbReference type="GO" id="GO:0022857">
    <property type="term" value="F:transmembrane transporter activity"/>
    <property type="evidence" value="ECO:0007669"/>
    <property type="project" value="InterPro"/>
</dbReference>
<dbReference type="PANTHER" id="PTHR43124:SF3">
    <property type="entry name" value="CHLORAMPHENICOL EFFLUX PUMP RV0191"/>
    <property type="match status" value="1"/>
</dbReference>
<evidence type="ECO:0000313" key="9">
    <source>
        <dbReference type="Proteomes" id="UP000241986"/>
    </source>
</evidence>
<accession>A0A2T4N5P0</accession>
<dbReference type="Pfam" id="PF07690">
    <property type="entry name" value="MFS_1"/>
    <property type="match status" value="1"/>
</dbReference>
<keyword evidence="4 6" id="KW-1133">Transmembrane helix</keyword>
<keyword evidence="5 6" id="KW-0472">Membrane</keyword>
<feature type="transmembrane region" description="Helical" evidence="6">
    <location>
        <begin position="64"/>
        <end position="82"/>
    </location>
</feature>
<dbReference type="InterPro" id="IPR020846">
    <property type="entry name" value="MFS_dom"/>
</dbReference>
<feature type="transmembrane region" description="Helical" evidence="6">
    <location>
        <begin position="266"/>
        <end position="285"/>
    </location>
</feature>
<feature type="transmembrane region" description="Helical" evidence="6">
    <location>
        <begin position="184"/>
        <end position="205"/>
    </location>
</feature>
<comment type="subcellular location">
    <subcellularLocation>
        <location evidence="1">Cell membrane</location>
        <topology evidence="1">Multi-pass membrane protein</topology>
    </subcellularLocation>
</comment>
<evidence type="ECO:0000256" key="2">
    <source>
        <dbReference type="ARBA" id="ARBA00022475"/>
    </source>
</evidence>
<feature type="transmembrane region" description="Helical" evidence="6">
    <location>
        <begin position="94"/>
        <end position="113"/>
    </location>
</feature>
<keyword evidence="2" id="KW-1003">Cell membrane</keyword>
<name>A0A2T4N5P0_AERVE</name>
<dbReference type="SUPFAM" id="SSF103473">
    <property type="entry name" value="MFS general substrate transporter"/>
    <property type="match status" value="1"/>
</dbReference>
<reference evidence="8 9" key="1">
    <citation type="submission" date="2018-03" db="EMBL/GenBank/DDBJ databases">
        <title>Aeromonas veronii whole genome sequencing and analysis.</title>
        <authorList>
            <person name="Xie H."/>
            <person name="Liu T."/>
            <person name="Wang K."/>
        </authorList>
    </citation>
    <scope>NUCLEOTIDE SEQUENCE [LARGE SCALE GENOMIC DNA]</scope>
    <source>
        <strain evidence="8 9">XH.VA.1</strain>
    </source>
</reference>
<evidence type="ECO:0000256" key="6">
    <source>
        <dbReference type="SAM" id="Phobius"/>
    </source>
</evidence>
<feature type="transmembrane region" description="Helical" evidence="6">
    <location>
        <begin position="119"/>
        <end position="140"/>
    </location>
</feature>
<dbReference type="InterPro" id="IPR036259">
    <property type="entry name" value="MFS_trans_sf"/>
</dbReference>
<evidence type="ECO:0000313" key="8">
    <source>
        <dbReference type="EMBL" id="PTH82123.1"/>
    </source>
</evidence>
<dbReference type="InterPro" id="IPR050189">
    <property type="entry name" value="MFS_Efflux_Transporters"/>
</dbReference>
<dbReference type="Proteomes" id="UP000241986">
    <property type="component" value="Unassembled WGS sequence"/>
</dbReference>
<feature type="transmembrane region" description="Helical" evidence="6">
    <location>
        <begin position="357"/>
        <end position="374"/>
    </location>
</feature>
<dbReference type="Gene3D" id="1.20.1250.20">
    <property type="entry name" value="MFS general substrate transporter like domains"/>
    <property type="match status" value="1"/>
</dbReference>
<keyword evidence="3 6" id="KW-0812">Transmembrane</keyword>
<evidence type="ECO:0000256" key="3">
    <source>
        <dbReference type="ARBA" id="ARBA00022692"/>
    </source>
</evidence>
<dbReference type="InterPro" id="IPR011701">
    <property type="entry name" value="MFS"/>
</dbReference>
<feature type="transmembrane region" description="Helical" evidence="6">
    <location>
        <begin position="152"/>
        <end position="172"/>
    </location>
</feature>
<comment type="caution">
    <text evidence="8">The sequence shown here is derived from an EMBL/GenBank/DDBJ whole genome shotgun (WGS) entry which is preliminary data.</text>
</comment>